<name>A0A1Q9LFB0_9PSEU</name>
<evidence type="ECO:0000313" key="1">
    <source>
        <dbReference type="EMBL" id="OLR90722.1"/>
    </source>
</evidence>
<dbReference type="Pfam" id="PF10824">
    <property type="entry name" value="T7SS_ESX_EspC"/>
    <property type="match status" value="1"/>
</dbReference>
<dbReference type="OrthoDB" id="3402696at2"/>
<accession>A0A1Q9LFB0</accession>
<dbReference type="GO" id="GO:0009306">
    <property type="term" value="P:protein secretion"/>
    <property type="evidence" value="ECO:0007669"/>
    <property type="project" value="InterPro"/>
</dbReference>
<proteinExistence type="predicted"/>
<comment type="caution">
    <text evidence="1">The sequence shown here is derived from an EMBL/GenBank/DDBJ whole genome shotgun (WGS) entry which is preliminary data.</text>
</comment>
<protein>
    <recommendedName>
        <fullName evidence="3">ESX-1 secretion-associated protein</fullName>
    </recommendedName>
</protein>
<dbReference type="RefSeq" id="WP_075977391.1">
    <property type="nucleotide sequence ID" value="NZ_MKQR01000026.1"/>
</dbReference>
<evidence type="ECO:0000313" key="2">
    <source>
        <dbReference type="Proteomes" id="UP000186040"/>
    </source>
</evidence>
<evidence type="ECO:0008006" key="3">
    <source>
        <dbReference type="Google" id="ProtNLM"/>
    </source>
</evidence>
<dbReference type="STRING" id="1193682.BJP25_29450"/>
<organism evidence="1 2">
    <name type="scientific">Actinokineospora bangkokensis</name>
    <dbReference type="NCBI Taxonomy" id="1193682"/>
    <lineage>
        <taxon>Bacteria</taxon>
        <taxon>Bacillati</taxon>
        <taxon>Actinomycetota</taxon>
        <taxon>Actinomycetes</taxon>
        <taxon>Pseudonocardiales</taxon>
        <taxon>Pseudonocardiaceae</taxon>
        <taxon>Actinokineospora</taxon>
    </lineage>
</organism>
<sequence length="111" mass="11489">MSQFHVETDQLRGYAGLLERNAGHLSAIEGHARTAGGDTSGFTGLLELLVPVVDGAVALYAQALEFGHDRMVGLQHSLEGAADAYDKADATGAARIGGVETVRSIPTVGGR</sequence>
<keyword evidence="2" id="KW-1185">Reference proteome</keyword>
<dbReference type="InterPro" id="IPR022536">
    <property type="entry name" value="EspC"/>
</dbReference>
<dbReference type="Proteomes" id="UP000186040">
    <property type="component" value="Unassembled WGS sequence"/>
</dbReference>
<reference evidence="1 2" key="1">
    <citation type="submission" date="2016-10" db="EMBL/GenBank/DDBJ databases">
        <title>The Draft Genome Sequence of Actinokineospora bangkokensis 44EHWT reveals the biosynthetic pathway of antifungal compounds Thailandins with unusual extender unit butylmalonyl-CoA.</title>
        <authorList>
            <person name="Greule A."/>
            <person name="Intra B."/>
            <person name="Flemming S."/>
            <person name="Rommel M.G."/>
            <person name="Panbangred W."/>
            <person name="Bechthold A."/>
        </authorList>
    </citation>
    <scope>NUCLEOTIDE SEQUENCE [LARGE SCALE GENOMIC DNA]</scope>
    <source>
        <strain evidence="1 2">44EHW</strain>
    </source>
</reference>
<gene>
    <name evidence="1" type="ORF">BJP25_29450</name>
</gene>
<dbReference type="EMBL" id="MKQR01000026">
    <property type="protein sequence ID" value="OLR90722.1"/>
    <property type="molecule type" value="Genomic_DNA"/>
</dbReference>
<dbReference type="AlphaFoldDB" id="A0A1Q9LFB0"/>